<dbReference type="Proteomes" id="UP000800200">
    <property type="component" value="Unassembled WGS sequence"/>
</dbReference>
<accession>A0A6A6EHK1</accession>
<name>A0A6A6EHK1_9PEZI</name>
<dbReference type="PANTHER" id="PTHR42085:SF2">
    <property type="entry name" value="F-BOX DOMAIN-CONTAINING PROTEIN"/>
    <property type="match status" value="1"/>
</dbReference>
<keyword evidence="2" id="KW-1185">Reference proteome</keyword>
<evidence type="ECO:0000313" key="2">
    <source>
        <dbReference type="Proteomes" id="UP000800200"/>
    </source>
</evidence>
<organism evidence="1 2">
    <name type="scientific">Zopfia rhizophila CBS 207.26</name>
    <dbReference type="NCBI Taxonomy" id="1314779"/>
    <lineage>
        <taxon>Eukaryota</taxon>
        <taxon>Fungi</taxon>
        <taxon>Dikarya</taxon>
        <taxon>Ascomycota</taxon>
        <taxon>Pezizomycotina</taxon>
        <taxon>Dothideomycetes</taxon>
        <taxon>Dothideomycetes incertae sedis</taxon>
        <taxon>Zopfiaceae</taxon>
        <taxon>Zopfia</taxon>
    </lineage>
</organism>
<dbReference type="AlphaFoldDB" id="A0A6A6EHK1"/>
<dbReference type="OrthoDB" id="62952at2759"/>
<dbReference type="EMBL" id="ML994620">
    <property type="protein sequence ID" value="KAF2189590.1"/>
    <property type="molecule type" value="Genomic_DNA"/>
</dbReference>
<protein>
    <submittedName>
        <fullName evidence="1">Uncharacterized protein</fullName>
    </submittedName>
</protein>
<sequence length="317" mass="36499">MKDITDIMEQLDLRDKKTEDGSEKKPNTFAAEMKRFNTLLRTGKSALRKDAHLRRAQRHALLYQKAHTAATDILSQPRDDDVDVFPFLALPAELRLPIYHELLVSDDRLFLTWRGPRRHCKQQKKIYIDILLTCKLAQTEGVDVLYGENIFDFEEIRRRPSFAKGFLQSIGPINPTFIRIIVADYAAASEDLAQGSSAQFSSHALTCDYISSFLGSYNISLNQLRLFAISIIPYGADGAYLQLMKDAAPGLVANKEWRTKWLAEKNERLGSVVEAICKREKNLKKVEYAGIDKKLSFEWLSPYMHRHWVVYQEQERK</sequence>
<evidence type="ECO:0000313" key="1">
    <source>
        <dbReference type="EMBL" id="KAF2189590.1"/>
    </source>
</evidence>
<gene>
    <name evidence="1" type="ORF">K469DRAFT_747642</name>
</gene>
<dbReference type="InterPro" id="IPR038883">
    <property type="entry name" value="AN11006-like"/>
</dbReference>
<dbReference type="PANTHER" id="PTHR42085">
    <property type="entry name" value="F-BOX DOMAIN-CONTAINING PROTEIN"/>
    <property type="match status" value="1"/>
</dbReference>
<reference evidence="1" key="1">
    <citation type="journal article" date="2020" name="Stud. Mycol.">
        <title>101 Dothideomycetes genomes: a test case for predicting lifestyles and emergence of pathogens.</title>
        <authorList>
            <person name="Haridas S."/>
            <person name="Albert R."/>
            <person name="Binder M."/>
            <person name="Bloem J."/>
            <person name="Labutti K."/>
            <person name="Salamov A."/>
            <person name="Andreopoulos B."/>
            <person name="Baker S."/>
            <person name="Barry K."/>
            <person name="Bills G."/>
            <person name="Bluhm B."/>
            <person name="Cannon C."/>
            <person name="Castanera R."/>
            <person name="Culley D."/>
            <person name="Daum C."/>
            <person name="Ezra D."/>
            <person name="Gonzalez J."/>
            <person name="Henrissat B."/>
            <person name="Kuo A."/>
            <person name="Liang C."/>
            <person name="Lipzen A."/>
            <person name="Lutzoni F."/>
            <person name="Magnuson J."/>
            <person name="Mondo S."/>
            <person name="Nolan M."/>
            <person name="Ohm R."/>
            <person name="Pangilinan J."/>
            <person name="Park H.-J."/>
            <person name="Ramirez L."/>
            <person name="Alfaro M."/>
            <person name="Sun H."/>
            <person name="Tritt A."/>
            <person name="Yoshinaga Y."/>
            <person name="Zwiers L.-H."/>
            <person name="Turgeon B."/>
            <person name="Goodwin S."/>
            <person name="Spatafora J."/>
            <person name="Crous P."/>
            <person name="Grigoriev I."/>
        </authorList>
    </citation>
    <scope>NUCLEOTIDE SEQUENCE</scope>
    <source>
        <strain evidence="1">CBS 207.26</strain>
    </source>
</reference>
<proteinExistence type="predicted"/>